<feature type="transmembrane region" description="Helical" evidence="1">
    <location>
        <begin position="12"/>
        <end position="32"/>
    </location>
</feature>
<organism evidence="2 3">
    <name type="scientific">Epilithonimonas hungarica</name>
    <dbReference type="NCBI Taxonomy" id="454006"/>
    <lineage>
        <taxon>Bacteria</taxon>
        <taxon>Pseudomonadati</taxon>
        <taxon>Bacteroidota</taxon>
        <taxon>Flavobacteriia</taxon>
        <taxon>Flavobacteriales</taxon>
        <taxon>Weeksellaceae</taxon>
        <taxon>Chryseobacterium group</taxon>
        <taxon>Epilithonimonas</taxon>
    </lineage>
</organism>
<evidence type="ECO:0000313" key="3">
    <source>
        <dbReference type="Proteomes" id="UP000199203"/>
    </source>
</evidence>
<proteinExistence type="predicted"/>
<keyword evidence="1" id="KW-0812">Transmembrane</keyword>
<dbReference type="AlphaFoldDB" id="A0A1G7JWP6"/>
<dbReference type="Proteomes" id="UP000199203">
    <property type="component" value="Unassembled WGS sequence"/>
</dbReference>
<dbReference type="STRING" id="454006.SAMN05421825_1500"/>
<reference evidence="3" key="1">
    <citation type="submission" date="2016-10" db="EMBL/GenBank/DDBJ databases">
        <authorList>
            <person name="Varghese N."/>
            <person name="Submissions S."/>
        </authorList>
    </citation>
    <scope>NUCLEOTIDE SEQUENCE [LARGE SCALE GENOMIC DNA]</scope>
    <source>
        <strain evidence="3">DSM 19684</strain>
    </source>
</reference>
<sequence length="351" mass="40509">MSTLNSKKASARLILNFFKVIFGISFIIAGLITIFKNSFLGGLLIILVGVLLFPPVSEKLKQNLSFWKHRPTRIISLMGVFFLAIIISAIQSQGKLQAEKNSDAISKYIEANKNKPYLNNLKLLEKWDDIFESKITLDKSYYYFDDYSKDYKPLDTLKDGSITYGLFLENNKNKILSTEKYIKPIKEYGQLKKYFIKFTVNKKFEVTKSVAVFENDKKNVQEISDPNFDLSQYANLNLIKIQTEMYEKTLADTQKKQDEVRYAQELTNKKANWEKECISGYDGSCKNLVRFVKPNLPDPSSFEHIDTAFKRMDDYVLVIMKYRTKNTYGALVIGVVTAKVSYDCEVLEINQ</sequence>
<feature type="transmembrane region" description="Helical" evidence="1">
    <location>
        <begin position="74"/>
        <end position="92"/>
    </location>
</feature>
<feature type="transmembrane region" description="Helical" evidence="1">
    <location>
        <begin position="38"/>
        <end position="54"/>
    </location>
</feature>
<evidence type="ECO:0000256" key="1">
    <source>
        <dbReference type="SAM" id="Phobius"/>
    </source>
</evidence>
<evidence type="ECO:0000313" key="2">
    <source>
        <dbReference type="EMBL" id="SDF29214.1"/>
    </source>
</evidence>
<protein>
    <submittedName>
        <fullName evidence="2">Uncharacterized protein</fullName>
    </submittedName>
</protein>
<keyword evidence="1" id="KW-0472">Membrane</keyword>
<gene>
    <name evidence="2" type="ORF">SAMN05421825_1500</name>
</gene>
<keyword evidence="3" id="KW-1185">Reference proteome</keyword>
<name>A0A1G7JWP6_9FLAO</name>
<dbReference type="EMBL" id="FNBH01000001">
    <property type="protein sequence ID" value="SDF29214.1"/>
    <property type="molecule type" value="Genomic_DNA"/>
</dbReference>
<keyword evidence="1" id="KW-1133">Transmembrane helix</keyword>
<accession>A0A1G7JWP6</accession>